<evidence type="ECO:0000313" key="2">
    <source>
        <dbReference type="EMBL" id="KAF5726154.1"/>
    </source>
</evidence>
<dbReference type="EMBL" id="JAAARO010000023">
    <property type="protein sequence ID" value="KAF5726154.1"/>
    <property type="molecule type" value="Genomic_DNA"/>
</dbReference>
<keyword evidence="3" id="KW-1185">Reference proteome</keyword>
<sequence length="137" mass="15077">MECEERIKAADAGPTNEDGGGGGTILAIGRSRERSDLMVVEFNNGWVDPNRGEKIPHDVAHAARGSSEYYDRVLRNQALDSGLGRFGYVEGEAVGLMLALHRRRRSVVERIGGFDVNGGGRVCVWRGESLFLFINER</sequence>
<dbReference type="InParanoid" id="A0A7J7BWB2"/>
<evidence type="ECO:0000256" key="1">
    <source>
        <dbReference type="SAM" id="MobiDB-lite"/>
    </source>
</evidence>
<comment type="caution">
    <text evidence="2">The sequence shown here is derived from an EMBL/GenBank/DDBJ whole genome shotgun (WGS) entry which is preliminary data.</text>
</comment>
<dbReference type="AlphaFoldDB" id="A0A7J7BWB2"/>
<gene>
    <name evidence="2" type="ORF">HS088_TW23G00895</name>
</gene>
<feature type="region of interest" description="Disordered" evidence="1">
    <location>
        <begin position="1"/>
        <end position="24"/>
    </location>
</feature>
<reference evidence="2 3" key="1">
    <citation type="journal article" date="2020" name="Nat. Commun.">
        <title>Genome of Tripterygium wilfordii and identification of cytochrome P450 involved in triptolide biosynthesis.</title>
        <authorList>
            <person name="Tu L."/>
            <person name="Su P."/>
            <person name="Zhang Z."/>
            <person name="Gao L."/>
            <person name="Wang J."/>
            <person name="Hu T."/>
            <person name="Zhou J."/>
            <person name="Zhang Y."/>
            <person name="Zhao Y."/>
            <person name="Liu Y."/>
            <person name="Song Y."/>
            <person name="Tong Y."/>
            <person name="Lu Y."/>
            <person name="Yang J."/>
            <person name="Xu C."/>
            <person name="Jia M."/>
            <person name="Peters R.J."/>
            <person name="Huang L."/>
            <person name="Gao W."/>
        </authorList>
    </citation>
    <scope>NUCLEOTIDE SEQUENCE [LARGE SCALE GENOMIC DNA]</scope>
    <source>
        <strain evidence="3">cv. XIE 37</strain>
        <tissue evidence="2">Leaf</tissue>
    </source>
</reference>
<protein>
    <submittedName>
        <fullName evidence="2">Uncharacterized protein</fullName>
    </submittedName>
</protein>
<proteinExistence type="predicted"/>
<dbReference type="Proteomes" id="UP000593562">
    <property type="component" value="Unassembled WGS sequence"/>
</dbReference>
<name>A0A7J7BWB2_TRIWF</name>
<evidence type="ECO:0000313" key="3">
    <source>
        <dbReference type="Proteomes" id="UP000593562"/>
    </source>
</evidence>
<accession>A0A7J7BWB2</accession>
<organism evidence="2 3">
    <name type="scientific">Tripterygium wilfordii</name>
    <name type="common">Thunder God vine</name>
    <dbReference type="NCBI Taxonomy" id="458696"/>
    <lineage>
        <taxon>Eukaryota</taxon>
        <taxon>Viridiplantae</taxon>
        <taxon>Streptophyta</taxon>
        <taxon>Embryophyta</taxon>
        <taxon>Tracheophyta</taxon>
        <taxon>Spermatophyta</taxon>
        <taxon>Magnoliopsida</taxon>
        <taxon>eudicotyledons</taxon>
        <taxon>Gunneridae</taxon>
        <taxon>Pentapetalae</taxon>
        <taxon>rosids</taxon>
        <taxon>fabids</taxon>
        <taxon>Celastrales</taxon>
        <taxon>Celastraceae</taxon>
        <taxon>Tripterygium</taxon>
    </lineage>
</organism>